<keyword evidence="7" id="KW-1133">Transmembrane helix</keyword>
<keyword evidence="3 11" id="KW-0732">Signal</keyword>
<dbReference type="FunFam" id="2.60.40.60:FF:000002">
    <property type="entry name" value="Protocadherin alpha 2"/>
    <property type="match status" value="2"/>
</dbReference>
<dbReference type="Pfam" id="PF08266">
    <property type="entry name" value="Cadherin_2"/>
    <property type="match status" value="2"/>
</dbReference>
<dbReference type="PROSITE" id="PS50268">
    <property type="entry name" value="CADHERIN_2"/>
    <property type="match status" value="5"/>
</dbReference>
<protein>
    <submittedName>
        <fullName evidence="14">Protocadherin beta-14-like</fullName>
    </submittedName>
</protein>
<dbReference type="InterPro" id="IPR032455">
    <property type="entry name" value="Cadherin_C"/>
</dbReference>
<dbReference type="InterPro" id="IPR020894">
    <property type="entry name" value="Cadherin_CS"/>
</dbReference>
<feature type="domain" description="Cadherin" evidence="12">
    <location>
        <begin position="365"/>
        <end position="451"/>
    </location>
</feature>
<dbReference type="AlphaFoldDB" id="A0A2U3VS05"/>
<evidence type="ECO:0000313" key="13">
    <source>
        <dbReference type="Proteomes" id="UP000245340"/>
    </source>
</evidence>
<feature type="domain" description="Cadherin" evidence="12">
    <location>
        <begin position="135"/>
        <end position="243"/>
    </location>
</feature>
<dbReference type="FunFam" id="2.60.40.60:FF:000317">
    <property type="entry name" value="Protocadherin beta-17"/>
    <property type="match status" value="1"/>
</dbReference>
<evidence type="ECO:0000256" key="10">
    <source>
        <dbReference type="PROSITE-ProRule" id="PRU00043"/>
    </source>
</evidence>
<keyword evidence="13" id="KW-1185">Reference proteome</keyword>
<dbReference type="FunFam" id="2.60.40.60:FF:000309">
    <property type="entry name" value="Protocadherin beta-8"/>
    <property type="match status" value="2"/>
</dbReference>
<sequence>MEMARTKVHRKKRQVAILIIWVLLWEAGSESIQYSVLEESETGTFVANLTKDLGLRRGELAARGAQVVFKGNRQHLQLDPKTYDLLLNEKLDREELCGSTEPCVLPFQVLLENPLQFFQAALRVRDINDHAPEFPAREMLLKISEITTPGKLFPLKMAQDLDAGNNSLQSYIISSNPHFHVLTRNRSDGRKFPELVLDKALDREEQSELKLTLTAVDGGSPPRSGTTEIQILVLDINDNAPEFAQELYEAQIPENNSLGSLIITVSATDLDAGSFGEVSYALFQGDDINQPFEINVITGEIRLRKTLDFEEFQSYHVDIEATDGGGLSGKCSLIIKVLDVNDNTPQLTMSSLISPFPENLPEVIVAVFSVSDADSGQNQQVICSIDDNLPFLLRPSVENFYTLVTEGALDRESQAEYNITITVTDLGTPRLKTQHNITVTVSDVNDNAPAFILYTELVPLRKMNIDIDITMETTLPKAQQRRQVTAIIILIMLIRWEVGSTTIKYSVLEERESGSFVANLAKDLGLGLGELAARGARILSKGNQQYLQLEQKSGNLLLKEKLDREELCGDTDPCILHFQVLLKSPVQFIKGELQLRDINDHAPEFLENEILLKISESSRPGTAFPLKIAQDLDVGSNTVQNYTIGNNSHFHLFTRNHSDGRRYPELVLDKALDREEESELRLTLMAMDGGSPPRTGTSQVLIVVLDINDNAPEFAQLLYEVQIPENSPIGSLVITVTARDLDAGTLGELSYSFFQSSNQVIQAFEINAVTGEIRLKKMLDFEEIQSYRMDIEASDGGGLSGKCSIAIEVMDVNDNTPELTMSVFTSDIPENTPDTVVAIFGISDPDSGENGKMMCSIQDHLPFLLKLTVENFYTLVTEGALDRESQAEYNITITGPFPGHLVDVSGAGTLSHSYQYEVCLRGDSGTNEFKFLKPILPSFVGEGAGRGTEENSHFKRNHFGFS</sequence>
<dbReference type="InterPro" id="IPR050174">
    <property type="entry name" value="Protocadherin/Cadherin-CA"/>
</dbReference>
<keyword evidence="9" id="KW-0325">Glycoprotein</keyword>
<dbReference type="GO" id="GO:0007156">
    <property type="term" value="P:homophilic cell adhesion via plasma membrane adhesion molecules"/>
    <property type="evidence" value="ECO:0007669"/>
    <property type="project" value="InterPro"/>
</dbReference>
<dbReference type="PROSITE" id="PS00232">
    <property type="entry name" value="CADHERIN_1"/>
    <property type="match status" value="4"/>
</dbReference>
<dbReference type="InterPro" id="IPR015919">
    <property type="entry name" value="Cadherin-like_sf"/>
</dbReference>
<evidence type="ECO:0000256" key="7">
    <source>
        <dbReference type="ARBA" id="ARBA00022989"/>
    </source>
</evidence>
<dbReference type="Gene3D" id="2.60.40.60">
    <property type="entry name" value="Cadherins"/>
    <property type="match status" value="8"/>
</dbReference>
<dbReference type="CDD" id="cd11304">
    <property type="entry name" value="Cadherin_repeat"/>
    <property type="match status" value="6"/>
</dbReference>
<evidence type="ECO:0000256" key="11">
    <source>
        <dbReference type="SAM" id="SignalP"/>
    </source>
</evidence>
<evidence type="ECO:0000256" key="5">
    <source>
        <dbReference type="ARBA" id="ARBA00022837"/>
    </source>
</evidence>
<dbReference type="GO" id="GO:0005509">
    <property type="term" value="F:calcium ion binding"/>
    <property type="evidence" value="ECO:0007669"/>
    <property type="project" value="UniProtKB-UniRule"/>
</dbReference>
<dbReference type="KEGG" id="oro:101378144"/>
<dbReference type="PANTHER" id="PTHR24028:SF104">
    <property type="entry name" value="PROTOCADHERIN BETA-6"/>
    <property type="match status" value="1"/>
</dbReference>
<evidence type="ECO:0000259" key="12">
    <source>
        <dbReference type="PROSITE" id="PS50268"/>
    </source>
</evidence>
<dbReference type="InParanoid" id="A0A2U3VS05"/>
<dbReference type="Proteomes" id="UP000245340">
    <property type="component" value="Unplaced"/>
</dbReference>
<evidence type="ECO:0000256" key="1">
    <source>
        <dbReference type="ARBA" id="ARBA00004167"/>
    </source>
</evidence>
<gene>
    <name evidence="14" type="primary">LOC101378144</name>
</gene>
<dbReference type="SMART" id="SM00112">
    <property type="entry name" value="CA"/>
    <property type="match status" value="6"/>
</dbReference>
<evidence type="ECO:0000256" key="9">
    <source>
        <dbReference type="ARBA" id="ARBA00023180"/>
    </source>
</evidence>
<keyword evidence="8" id="KW-0472">Membrane</keyword>
<evidence type="ECO:0000256" key="4">
    <source>
        <dbReference type="ARBA" id="ARBA00022737"/>
    </source>
</evidence>
<keyword evidence="4" id="KW-0677">Repeat</keyword>
<name>A0A2U3VS05_ODORO</name>
<keyword evidence="2" id="KW-0812">Transmembrane</keyword>
<evidence type="ECO:0000256" key="3">
    <source>
        <dbReference type="ARBA" id="ARBA00022729"/>
    </source>
</evidence>
<feature type="domain" description="Cadherin" evidence="12">
    <location>
        <begin position="606"/>
        <end position="714"/>
    </location>
</feature>
<dbReference type="FunFam" id="2.60.40.60:FF:000018">
    <property type="entry name" value="Protocadherin gamma c3"/>
    <property type="match status" value="2"/>
</dbReference>
<keyword evidence="6" id="KW-0130">Cell adhesion</keyword>
<feature type="chain" id="PRO_5038688169" evidence="11">
    <location>
        <begin position="30"/>
        <end position="962"/>
    </location>
</feature>
<dbReference type="InterPro" id="IPR002126">
    <property type="entry name" value="Cadherin-like_dom"/>
</dbReference>
<dbReference type="RefSeq" id="XP_004397927.1">
    <property type="nucleotide sequence ID" value="XM_004397870.1"/>
</dbReference>
<dbReference type="GO" id="GO:0005886">
    <property type="term" value="C:plasma membrane"/>
    <property type="evidence" value="ECO:0007669"/>
    <property type="project" value="InterPro"/>
</dbReference>
<evidence type="ECO:0000256" key="8">
    <source>
        <dbReference type="ARBA" id="ARBA00023136"/>
    </source>
</evidence>
<accession>A0A2U3VS05</accession>
<dbReference type="Pfam" id="PF16492">
    <property type="entry name" value="Cadherin_C_2"/>
    <property type="match status" value="1"/>
</dbReference>
<dbReference type="PRINTS" id="PR00205">
    <property type="entry name" value="CADHERIN"/>
</dbReference>
<reference evidence="14" key="1">
    <citation type="submission" date="2025-08" db="UniProtKB">
        <authorList>
            <consortium name="RefSeq"/>
        </authorList>
    </citation>
    <scope>IDENTIFICATION</scope>
</reference>
<dbReference type="PANTHER" id="PTHR24028">
    <property type="entry name" value="CADHERIN-87A"/>
    <property type="match status" value="1"/>
</dbReference>
<evidence type="ECO:0000256" key="6">
    <source>
        <dbReference type="ARBA" id="ARBA00022889"/>
    </source>
</evidence>
<proteinExistence type="predicted"/>
<organism evidence="13 14">
    <name type="scientific">Odobenus rosmarus divergens</name>
    <name type="common">Pacific walrus</name>
    <dbReference type="NCBI Taxonomy" id="9708"/>
    <lineage>
        <taxon>Eukaryota</taxon>
        <taxon>Metazoa</taxon>
        <taxon>Chordata</taxon>
        <taxon>Craniata</taxon>
        <taxon>Vertebrata</taxon>
        <taxon>Euteleostomi</taxon>
        <taxon>Mammalia</taxon>
        <taxon>Eutheria</taxon>
        <taxon>Laurasiatheria</taxon>
        <taxon>Carnivora</taxon>
        <taxon>Caniformia</taxon>
        <taxon>Pinnipedia</taxon>
        <taxon>Odobenidae</taxon>
        <taxon>Odobenus</taxon>
    </lineage>
</organism>
<comment type="subcellular location">
    <subcellularLocation>
        <location evidence="1">Membrane</location>
        <topology evidence="1">Single-pass membrane protein</topology>
    </subcellularLocation>
</comment>
<keyword evidence="5 10" id="KW-0106">Calcium</keyword>
<dbReference type="SUPFAM" id="SSF49313">
    <property type="entry name" value="Cadherin-like"/>
    <property type="match status" value="7"/>
</dbReference>
<feature type="domain" description="Cadherin" evidence="12">
    <location>
        <begin position="715"/>
        <end position="819"/>
    </location>
</feature>
<evidence type="ECO:0000313" key="14">
    <source>
        <dbReference type="RefSeq" id="XP_004397927.1"/>
    </source>
</evidence>
<dbReference type="Pfam" id="PF00028">
    <property type="entry name" value="Cadherin"/>
    <property type="match status" value="5"/>
</dbReference>
<dbReference type="FunFam" id="2.60.40.60:FF:000006">
    <property type="entry name" value="Protocadherin alpha 2"/>
    <property type="match status" value="1"/>
</dbReference>
<feature type="domain" description="Cadherin" evidence="12">
    <location>
        <begin position="244"/>
        <end position="347"/>
    </location>
</feature>
<evidence type="ECO:0000256" key="2">
    <source>
        <dbReference type="ARBA" id="ARBA00022692"/>
    </source>
</evidence>
<feature type="signal peptide" evidence="11">
    <location>
        <begin position="1"/>
        <end position="29"/>
    </location>
</feature>
<dbReference type="InterPro" id="IPR013164">
    <property type="entry name" value="Cadherin_N"/>
</dbReference>